<dbReference type="InterPro" id="IPR001680">
    <property type="entry name" value="WD40_rpt"/>
</dbReference>
<evidence type="ECO:0000313" key="6">
    <source>
        <dbReference type="Proteomes" id="UP001498476"/>
    </source>
</evidence>
<dbReference type="Pfam" id="PF00400">
    <property type="entry name" value="WD40"/>
    <property type="match status" value="2"/>
</dbReference>
<dbReference type="Gene3D" id="3.40.50.300">
    <property type="entry name" value="P-loop containing nucleotide triphosphate hydrolases"/>
    <property type="match status" value="1"/>
</dbReference>
<sequence length="1519" mass="170568">MRRLRDKLSSKLHLNRPASPAGSASSSGKPAEAPTKPSPAPSGRSATVECRPERLWNRAYDALKVSEKDSSIVEAYERILSSQLQEADGTEENTTNIISPDPAKRCKQMERLVQAGLDKTKKDAMRKETVQKGIDLFQPVKKAIDTGVKAAPEAALAWAAVNCALEILSNPLSEPGKNRDGMTYVVSRMEWYWDLTTLLLDENRADASSLPLRDRLEEHIIDLYQMLLLYEMKSVCLYHRSRLAVFFRDLPKLDDWESQLKDIKDAEAAVVSESSEYNTLEIRNQLQNAAVSAAAQAASLQSIRSATQDQTTFQRTARRDDKDTKCLRDLYATDPRDDKTRIEETKGGLIWDSYRWILDHADYQQWLEDDDSRLLWVKGDPGKGKTMLLCGIINDLETSQLGFVSYFFCQATVERLRTATGVVRGLIYSLVRGRPSLISHIRERYDHAGASMFTNQNAWQALRDILTNMLRDEDAEGCVFVVDALDECTSGREQLIDLICHLSSEYSTKWIVSSRNWPEIEEQLEGAAKKVRLHLELNHAAISNAVQHYISYKIDQLAKQKNYSNETRQTVHEHLKANADDTFLWVALVCQGLKKREVRPHQTLRVLQSFPAGLDELYQRMMKDIEHSLDVDICRTILAVIAAAVEPLVLPELAACHETLNEFVTKLKTLEEIVHNCGSFLTIREGLVDVVHQSAKDYLLGTASAVIMPLGIEQQHRYMLASSLGMMQKILHRDMYGLDDDCVCIDDIQAPEPNPLSCIWYCCIYWVHHFCQSQSKENDATTVTSVTDFIKQKYLYWLEAMSLLGQVSAAVTAIRELDSLLNTGAQDATNVSVIHDALRFILAYRYTVDTFPLQLYSSALLFSPLKSEVRSLFWREAPASIEILYTSFEDWDVCLQTIDDADARQNTLSFSPDGQRLATMHRDCQTIQILDVSTGDSLYSLKGHDEKVNSISFHPDGKHLASMDRHGVVMIWDTSNGDSIHSFQVYGSFIASFSPDGEVLATASSGDIAVWDPWTGVCLQRMLTNVSTVNSWPIPMPWICWGPAVHTRRILSLDLHERQFEVWDPTIGERSGTIPIPENIVKYKRWCNAALSPDGRRLAFATSQNVWICDWQTSLLWQRVEGLDFGTIWTLAWAPDTELLALAMDRGIVVWDLGKAAAVAQLQDHLGSSKAVCFGKGNQLASSPLSFRGSSLKIWGAMENWSRPMTENTPEPIDRVYMGPCNQLAAQTYAGNLKLVDVVTGHHVQTLCHANLGRIRHVAFGPDHQLATESLSGLVAVWDTVTGTCLQTFQFDTEQSSNVAFGPPGLIAAAHKGIKIWEISTGVCLREFGVHHDSTSTLVAFAQNGRVANTLQGLDEIEIWDGLSGTWERTIPTPSENSESLVELSAGSNDILAGCTYNYIKVWNMENGSLIQWIDAHCLQYSSVFEFEPGSSSRLSIGSRVLDLEQQPEFISEAVAAVWDRRSMVIDDIRYRKWFMKAGKRTMLMPEGISIRKAVVNPSTDNQAVSFVDNTRLVVFRFR</sequence>
<dbReference type="SUPFAM" id="SSF52540">
    <property type="entry name" value="P-loop containing nucleoside triphosphate hydrolases"/>
    <property type="match status" value="1"/>
</dbReference>
<protein>
    <recommendedName>
        <fullName evidence="4">NACHT domain-containing protein</fullName>
    </recommendedName>
</protein>
<evidence type="ECO:0000256" key="1">
    <source>
        <dbReference type="ARBA" id="ARBA00022737"/>
    </source>
</evidence>
<organism evidence="5 6">
    <name type="scientific">Neonectria punicea</name>
    <dbReference type="NCBI Taxonomy" id="979145"/>
    <lineage>
        <taxon>Eukaryota</taxon>
        <taxon>Fungi</taxon>
        <taxon>Dikarya</taxon>
        <taxon>Ascomycota</taxon>
        <taxon>Pezizomycotina</taxon>
        <taxon>Sordariomycetes</taxon>
        <taxon>Hypocreomycetidae</taxon>
        <taxon>Hypocreales</taxon>
        <taxon>Nectriaceae</taxon>
        <taxon>Neonectria</taxon>
    </lineage>
</organism>
<proteinExistence type="predicted"/>
<dbReference type="PROSITE" id="PS50837">
    <property type="entry name" value="NACHT"/>
    <property type="match status" value="1"/>
</dbReference>
<dbReference type="InterPro" id="IPR011044">
    <property type="entry name" value="Quino_amine_DH_bsu"/>
</dbReference>
<dbReference type="Gene3D" id="2.130.10.10">
    <property type="entry name" value="YVTN repeat-like/Quinoprotein amine dehydrogenase"/>
    <property type="match status" value="3"/>
</dbReference>
<evidence type="ECO:0000313" key="5">
    <source>
        <dbReference type="EMBL" id="KAK7419614.1"/>
    </source>
</evidence>
<dbReference type="Pfam" id="PF24883">
    <property type="entry name" value="NPHP3_N"/>
    <property type="match status" value="1"/>
</dbReference>
<evidence type="ECO:0000259" key="4">
    <source>
        <dbReference type="PROSITE" id="PS50837"/>
    </source>
</evidence>
<gene>
    <name evidence="5" type="ORF">QQX98_003205</name>
</gene>
<comment type="caution">
    <text evidence="5">The sequence shown here is derived from an EMBL/GenBank/DDBJ whole genome shotgun (WGS) entry which is preliminary data.</text>
</comment>
<dbReference type="PROSITE" id="PS50294">
    <property type="entry name" value="WD_REPEATS_REGION"/>
    <property type="match status" value="1"/>
</dbReference>
<dbReference type="PROSITE" id="PS50082">
    <property type="entry name" value="WD_REPEATS_2"/>
    <property type="match status" value="1"/>
</dbReference>
<dbReference type="PANTHER" id="PTHR10039">
    <property type="entry name" value="AMELOGENIN"/>
    <property type="match status" value="1"/>
</dbReference>
<evidence type="ECO:0000256" key="3">
    <source>
        <dbReference type="SAM" id="MobiDB-lite"/>
    </source>
</evidence>
<keyword evidence="1" id="KW-0677">Repeat</keyword>
<dbReference type="InterPro" id="IPR015943">
    <property type="entry name" value="WD40/YVTN_repeat-like_dom_sf"/>
</dbReference>
<dbReference type="SMART" id="SM00320">
    <property type="entry name" value="WD40"/>
    <property type="match status" value="6"/>
</dbReference>
<feature type="domain" description="NACHT" evidence="4">
    <location>
        <begin position="373"/>
        <end position="591"/>
    </location>
</feature>
<keyword evidence="6" id="KW-1185">Reference proteome</keyword>
<dbReference type="Proteomes" id="UP001498476">
    <property type="component" value="Unassembled WGS sequence"/>
</dbReference>
<dbReference type="PANTHER" id="PTHR10039:SF17">
    <property type="entry name" value="FUNGAL STAND N-TERMINAL GOODBYE DOMAIN-CONTAINING PROTEIN-RELATED"/>
    <property type="match status" value="1"/>
</dbReference>
<dbReference type="InterPro" id="IPR031359">
    <property type="entry name" value="NACHT_N"/>
</dbReference>
<dbReference type="InterPro" id="IPR027417">
    <property type="entry name" value="P-loop_NTPase"/>
</dbReference>
<reference evidence="5 6" key="1">
    <citation type="journal article" date="2025" name="Microbiol. Resour. Announc.">
        <title>Draft genome sequences for Neonectria magnoliae and Neonectria punicea, canker pathogens of Liriodendron tulipifera and Acer saccharum in West Virginia.</title>
        <authorList>
            <person name="Petronek H.M."/>
            <person name="Kasson M.T."/>
            <person name="Metheny A.M."/>
            <person name="Stauder C.M."/>
            <person name="Lovett B."/>
            <person name="Lynch S.C."/>
            <person name="Garnas J.R."/>
            <person name="Kasson L.R."/>
            <person name="Stajich J.E."/>
        </authorList>
    </citation>
    <scope>NUCLEOTIDE SEQUENCE [LARGE SCALE GENOMIC DNA]</scope>
    <source>
        <strain evidence="5 6">NRRL 64653</strain>
    </source>
</reference>
<dbReference type="InterPro" id="IPR056884">
    <property type="entry name" value="NPHP3-like_N"/>
</dbReference>
<dbReference type="InterPro" id="IPR007111">
    <property type="entry name" value="NACHT_NTPase"/>
</dbReference>
<evidence type="ECO:0000256" key="2">
    <source>
        <dbReference type="PROSITE-ProRule" id="PRU00221"/>
    </source>
</evidence>
<keyword evidence="2" id="KW-0853">WD repeat</keyword>
<name>A0ABR1HFK2_9HYPO</name>
<feature type="repeat" description="WD" evidence="2">
    <location>
        <begin position="941"/>
        <end position="982"/>
    </location>
</feature>
<dbReference type="SUPFAM" id="SSF50969">
    <property type="entry name" value="YVTN repeat-like/Quinoprotein amine dehydrogenase"/>
    <property type="match status" value="1"/>
</dbReference>
<feature type="compositionally biased region" description="Low complexity" evidence="3">
    <location>
        <begin position="17"/>
        <end position="34"/>
    </location>
</feature>
<accession>A0ABR1HFK2</accession>
<feature type="region of interest" description="Disordered" evidence="3">
    <location>
        <begin position="1"/>
        <end position="49"/>
    </location>
</feature>
<dbReference type="SUPFAM" id="SSF69322">
    <property type="entry name" value="Tricorn protease domain 2"/>
    <property type="match status" value="1"/>
</dbReference>
<dbReference type="Pfam" id="PF17100">
    <property type="entry name" value="NACHT_N"/>
    <property type="match status" value="1"/>
</dbReference>
<dbReference type="EMBL" id="JAZAVJ010000036">
    <property type="protein sequence ID" value="KAK7419614.1"/>
    <property type="molecule type" value="Genomic_DNA"/>
</dbReference>